<comment type="subunit">
    <text evidence="22">Interacts with ABCG40.</text>
</comment>
<evidence type="ECO:0000256" key="23">
    <source>
        <dbReference type="PROSITE-ProRule" id="PRU10141"/>
    </source>
</evidence>
<evidence type="ECO:0000256" key="1">
    <source>
        <dbReference type="ARBA" id="ARBA00004251"/>
    </source>
</evidence>
<organism evidence="26 27">
    <name type="scientific">Quercus rubra</name>
    <name type="common">Northern red oak</name>
    <name type="synonym">Quercus borealis</name>
    <dbReference type="NCBI Taxonomy" id="3512"/>
    <lineage>
        <taxon>Eukaryota</taxon>
        <taxon>Viridiplantae</taxon>
        <taxon>Streptophyta</taxon>
        <taxon>Embryophyta</taxon>
        <taxon>Tracheophyta</taxon>
        <taxon>Spermatophyta</taxon>
        <taxon>Magnoliopsida</taxon>
        <taxon>eudicotyledons</taxon>
        <taxon>Gunneridae</taxon>
        <taxon>Pentapetalae</taxon>
        <taxon>rosids</taxon>
        <taxon>fabids</taxon>
        <taxon>Fagales</taxon>
        <taxon>Fagaceae</taxon>
        <taxon>Quercus</taxon>
    </lineage>
</organism>
<comment type="function">
    <text evidence="20">Involved in resistance response to the pathogenic oomycetes Phytophthora infestans and Phytophthora capsici.</text>
</comment>
<dbReference type="Pfam" id="PF00139">
    <property type="entry name" value="Lectin_legB"/>
    <property type="match status" value="1"/>
</dbReference>
<accession>A0AAN7FPL6</accession>
<keyword evidence="12 23" id="KW-0547">Nucleotide-binding</keyword>
<dbReference type="GO" id="GO:0009626">
    <property type="term" value="P:plant-type hypersensitive response"/>
    <property type="evidence" value="ECO:0007669"/>
    <property type="project" value="UniProtKB-ARBA"/>
</dbReference>
<keyword evidence="16 24" id="KW-1133">Transmembrane helix</keyword>
<comment type="caution">
    <text evidence="26">The sequence shown here is derived from an EMBL/GenBank/DDBJ whole genome shotgun (WGS) entry which is preliminary data.</text>
</comment>
<name>A0AAN7FPL6_QUERU</name>
<dbReference type="GO" id="GO:0005886">
    <property type="term" value="C:plasma membrane"/>
    <property type="evidence" value="ECO:0007669"/>
    <property type="project" value="UniProtKB-SubCell"/>
</dbReference>
<evidence type="ECO:0000256" key="21">
    <source>
        <dbReference type="ARBA" id="ARBA00058818"/>
    </source>
</evidence>
<evidence type="ECO:0000256" key="20">
    <source>
        <dbReference type="ARBA" id="ARBA00058054"/>
    </source>
</evidence>
<dbReference type="InterPro" id="IPR013320">
    <property type="entry name" value="ConA-like_dom_sf"/>
</dbReference>
<dbReference type="InterPro" id="IPR019825">
    <property type="entry name" value="Lectin_legB_Mn/Ca_BS"/>
</dbReference>
<keyword evidence="15 23" id="KW-0067">ATP-binding</keyword>
<feature type="non-terminal residue" evidence="26">
    <location>
        <position position="1"/>
    </location>
</feature>
<proteinExistence type="inferred from homology"/>
<evidence type="ECO:0000256" key="2">
    <source>
        <dbReference type="ARBA" id="ARBA00007606"/>
    </source>
</evidence>
<dbReference type="PANTHER" id="PTHR27007">
    <property type="match status" value="1"/>
</dbReference>
<dbReference type="EC" id="2.7.11.1" evidence="5"/>
<gene>
    <name evidence="26" type="ORF">RGQ29_014651</name>
</gene>
<dbReference type="CDD" id="cd14066">
    <property type="entry name" value="STKc_IRAK"/>
    <property type="match status" value="1"/>
</dbReference>
<dbReference type="CDD" id="cd06899">
    <property type="entry name" value="lectin_legume_LecRK_Arcelin_ConA"/>
    <property type="match status" value="1"/>
</dbReference>
<dbReference type="InterPro" id="IPR011009">
    <property type="entry name" value="Kinase-like_dom_sf"/>
</dbReference>
<evidence type="ECO:0000259" key="25">
    <source>
        <dbReference type="PROSITE" id="PS50011"/>
    </source>
</evidence>
<dbReference type="InterPro" id="IPR000985">
    <property type="entry name" value="Lectin_LegA_CS"/>
</dbReference>
<dbReference type="GO" id="GO:0004674">
    <property type="term" value="F:protein serine/threonine kinase activity"/>
    <property type="evidence" value="ECO:0007669"/>
    <property type="project" value="UniProtKB-KW"/>
</dbReference>
<evidence type="ECO:0000256" key="9">
    <source>
        <dbReference type="ARBA" id="ARBA00022692"/>
    </source>
</evidence>
<keyword evidence="18" id="KW-0675">Receptor</keyword>
<evidence type="ECO:0000256" key="19">
    <source>
        <dbReference type="ARBA" id="ARBA00023180"/>
    </source>
</evidence>
<dbReference type="InterPro" id="IPR001220">
    <property type="entry name" value="Legume_lectin_dom"/>
</dbReference>
<evidence type="ECO:0000313" key="26">
    <source>
        <dbReference type="EMBL" id="KAK4596702.1"/>
    </source>
</evidence>
<dbReference type="FunFam" id="3.30.200.20:FF:000168">
    <property type="entry name" value="L-type lectin-domain containing receptor kinase IX.1"/>
    <property type="match status" value="1"/>
</dbReference>
<dbReference type="PROSITE" id="PS50011">
    <property type="entry name" value="PROTEIN_KINASE_DOM"/>
    <property type="match status" value="1"/>
</dbReference>
<keyword evidence="8" id="KW-0808">Transferase</keyword>
<comment type="function">
    <text evidence="21">Promotes hydrogen peroxide H(2)O(2) production and cell death.</text>
</comment>
<feature type="binding site" evidence="23">
    <location>
        <position position="356"/>
    </location>
    <ligand>
        <name>ATP</name>
        <dbReference type="ChEBI" id="CHEBI:30616"/>
    </ligand>
</feature>
<sequence>LFFFLLLLPPVLSISFNLTSFNDTYINCTGDALINSYRQIEVTRDTRKENITQSVGRATYKEPVRLWENRTGRLTDFTTHFSFIIKATNANWSADGLAFFIAPNGSNIPNNSTGGALGLLDPALDNSTQNEIVAVEFDTFQNKFDPSANHVGIDVNSVKSKKSFSWPRGSISNGETLNAWVSYNSTTQNLSVFLTYAISPDSNKTTGLFDYVNLKNVLPEWVSVGFSAATGDGTEFHTILSWSFNSTLEVTENGSQKNNLGLGIGLAVSSAAVCCALGVLWFIFWRRRASRNTEDLGDDDNMDIEFEKGTGPRRFTYRELLNATNNFAEQGKLGEGGFGGVYKGLLSESNIEVAVKRVSRGSKQGKKEYMSEVKIISCLRHKNLVQLIGWCHEQRELLLVYEYMPNKSLDSHLFGAEITLTWPIRYKIAQGLASALLYLHEGWEQCVVHRDIKSSNIMLDSNFNAKLGDFGLARLVDPELGSQTTVLAGTMGYLAPECVTTGRASKESDVYSFGVVSLEIACGRKPIEPRAEPSKVRLVEWVWDLYGKDQLLEAVDKGLGMEFDKEQIESLMVVGLWCCHPDPTIRPSIRQVIHVLNFEAPLPNLPSKFPIPMYFGSSMHLCEFSNTSPIPTVSEDQTQFSGSSCSTNSSMLAGSSKPLLNLGKADV</sequence>
<feature type="non-terminal residue" evidence="26">
    <location>
        <position position="667"/>
    </location>
</feature>
<dbReference type="FunFam" id="1.10.510.10:FF:000240">
    <property type="entry name" value="Lectin-domain containing receptor kinase A4.3"/>
    <property type="match status" value="1"/>
</dbReference>
<evidence type="ECO:0000256" key="18">
    <source>
        <dbReference type="ARBA" id="ARBA00023170"/>
    </source>
</evidence>
<dbReference type="PROSITE" id="PS00308">
    <property type="entry name" value="LECTIN_LEGUME_ALPHA"/>
    <property type="match status" value="1"/>
</dbReference>
<comment type="subcellular location">
    <subcellularLocation>
        <location evidence="1">Cell membrane</location>
        <topology evidence="1">Single-pass type I membrane protein</topology>
    </subcellularLocation>
</comment>
<keyword evidence="13" id="KW-0418">Kinase</keyword>
<evidence type="ECO:0000256" key="10">
    <source>
        <dbReference type="ARBA" id="ARBA00022729"/>
    </source>
</evidence>
<dbReference type="GO" id="GO:0005524">
    <property type="term" value="F:ATP binding"/>
    <property type="evidence" value="ECO:0007669"/>
    <property type="project" value="UniProtKB-UniRule"/>
</dbReference>
<dbReference type="GO" id="GO:0002229">
    <property type="term" value="P:defense response to oomycetes"/>
    <property type="evidence" value="ECO:0007669"/>
    <property type="project" value="UniProtKB-ARBA"/>
</dbReference>
<dbReference type="InterPro" id="IPR000719">
    <property type="entry name" value="Prot_kinase_dom"/>
</dbReference>
<dbReference type="Gene3D" id="2.60.120.200">
    <property type="match status" value="1"/>
</dbReference>
<dbReference type="SUPFAM" id="SSF56112">
    <property type="entry name" value="Protein kinase-like (PK-like)"/>
    <property type="match status" value="1"/>
</dbReference>
<keyword evidence="11" id="KW-0430">Lectin</keyword>
<dbReference type="PROSITE" id="PS00107">
    <property type="entry name" value="PROTEIN_KINASE_ATP"/>
    <property type="match status" value="1"/>
</dbReference>
<comment type="similarity">
    <text evidence="4">In the C-terminal section; belongs to the protein kinase superfamily. Ser/Thr protein kinase family.</text>
</comment>
<evidence type="ECO:0000256" key="24">
    <source>
        <dbReference type="SAM" id="Phobius"/>
    </source>
</evidence>
<reference evidence="26 27" key="1">
    <citation type="journal article" date="2023" name="G3 (Bethesda)">
        <title>A haplotype-resolved chromosome-scale genome for Quercus rubra L. provides insights into the genetics of adaptive traits for red oak species.</title>
        <authorList>
            <person name="Kapoor B."/>
            <person name="Jenkins J."/>
            <person name="Schmutz J."/>
            <person name="Zhebentyayeva T."/>
            <person name="Kuelheim C."/>
            <person name="Coggeshall M."/>
            <person name="Heim C."/>
            <person name="Lasky J.R."/>
            <person name="Leites L."/>
            <person name="Islam-Faridi N."/>
            <person name="Romero-Severson J."/>
            <person name="DeLeo V.L."/>
            <person name="Lucas S.M."/>
            <person name="Lazic D."/>
            <person name="Gailing O."/>
            <person name="Carlson J."/>
            <person name="Staton M."/>
        </authorList>
    </citation>
    <scope>NUCLEOTIDE SEQUENCE [LARGE SCALE GENOMIC DNA]</scope>
    <source>
        <strain evidence="26">Pseudo-F2</strain>
    </source>
</reference>
<evidence type="ECO:0000256" key="15">
    <source>
        <dbReference type="ARBA" id="ARBA00022840"/>
    </source>
</evidence>
<feature type="domain" description="Protein kinase" evidence="25">
    <location>
        <begin position="327"/>
        <end position="605"/>
    </location>
</feature>
<keyword evidence="10" id="KW-0732">Signal</keyword>
<evidence type="ECO:0000256" key="5">
    <source>
        <dbReference type="ARBA" id="ARBA00012513"/>
    </source>
</evidence>
<dbReference type="SMART" id="SM00220">
    <property type="entry name" value="S_TKc"/>
    <property type="match status" value="1"/>
</dbReference>
<dbReference type="InterPro" id="IPR017441">
    <property type="entry name" value="Protein_kinase_ATP_BS"/>
</dbReference>
<keyword evidence="9 24" id="KW-0812">Transmembrane</keyword>
<dbReference type="GO" id="GO:0030246">
    <property type="term" value="F:carbohydrate binding"/>
    <property type="evidence" value="ECO:0007669"/>
    <property type="project" value="UniProtKB-KW"/>
</dbReference>
<evidence type="ECO:0000256" key="17">
    <source>
        <dbReference type="ARBA" id="ARBA00023136"/>
    </source>
</evidence>
<keyword evidence="6" id="KW-1003">Cell membrane</keyword>
<keyword evidence="19" id="KW-0325">Glycoprotein</keyword>
<evidence type="ECO:0000256" key="12">
    <source>
        <dbReference type="ARBA" id="ARBA00022741"/>
    </source>
</evidence>
<comment type="similarity">
    <text evidence="2">Belongs to the leguminous lectin family.</text>
</comment>
<feature type="transmembrane region" description="Helical" evidence="24">
    <location>
        <begin position="260"/>
        <end position="284"/>
    </location>
</feature>
<dbReference type="Gene3D" id="3.30.200.20">
    <property type="entry name" value="Phosphorylase Kinase, domain 1"/>
    <property type="match status" value="1"/>
</dbReference>
<evidence type="ECO:0000256" key="22">
    <source>
        <dbReference type="ARBA" id="ARBA00063357"/>
    </source>
</evidence>
<evidence type="ECO:0000256" key="8">
    <source>
        <dbReference type="ARBA" id="ARBA00022679"/>
    </source>
</evidence>
<dbReference type="Proteomes" id="UP001324115">
    <property type="component" value="Unassembled WGS sequence"/>
</dbReference>
<evidence type="ECO:0000256" key="4">
    <source>
        <dbReference type="ARBA" id="ARBA00010217"/>
    </source>
</evidence>
<protein>
    <recommendedName>
        <fullName evidence="5">non-specific serine/threonine protein kinase</fullName>
        <ecNumber evidence="5">2.7.11.1</ecNumber>
    </recommendedName>
</protein>
<dbReference type="EMBL" id="JAXUIC010000003">
    <property type="protein sequence ID" value="KAK4596702.1"/>
    <property type="molecule type" value="Genomic_DNA"/>
</dbReference>
<evidence type="ECO:0000256" key="14">
    <source>
        <dbReference type="ARBA" id="ARBA00022821"/>
    </source>
</evidence>
<evidence type="ECO:0000256" key="16">
    <source>
        <dbReference type="ARBA" id="ARBA00022989"/>
    </source>
</evidence>
<keyword evidence="14" id="KW-0611">Plant defense</keyword>
<dbReference type="SUPFAM" id="SSF49899">
    <property type="entry name" value="Concanavalin A-like lectins/glucanases"/>
    <property type="match status" value="1"/>
</dbReference>
<dbReference type="InterPro" id="IPR008271">
    <property type="entry name" value="Ser/Thr_kinase_AS"/>
</dbReference>
<evidence type="ECO:0000256" key="7">
    <source>
        <dbReference type="ARBA" id="ARBA00022527"/>
    </source>
</evidence>
<comment type="similarity">
    <text evidence="3">In the N-terminal section; belongs to the leguminous lectin family.</text>
</comment>
<evidence type="ECO:0000313" key="27">
    <source>
        <dbReference type="Proteomes" id="UP001324115"/>
    </source>
</evidence>
<evidence type="ECO:0000256" key="11">
    <source>
        <dbReference type="ARBA" id="ARBA00022734"/>
    </source>
</evidence>
<dbReference type="AlphaFoldDB" id="A0AAN7FPL6"/>
<evidence type="ECO:0000256" key="3">
    <source>
        <dbReference type="ARBA" id="ARBA00008536"/>
    </source>
</evidence>
<keyword evidence="27" id="KW-1185">Reference proteome</keyword>
<evidence type="ECO:0000256" key="13">
    <source>
        <dbReference type="ARBA" id="ARBA00022777"/>
    </source>
</evidence>
<dbReference type="PROSITE" id="PS00108">
    <property type="entry name" value="PROTEIN_KINASE_ST"/>
    <property type="match status" value="1"/>
</dbReference>
<evidence type="ECO:0000256" key="6">
    <source>
        <dbReference type="ARBA" id="ARBA00022475"/>
    </source>
</evidence>
<keyword evidence="7" id="KW-0723">Serine/threonine-protein kinase</keyword>
<dbReference type="FunFam" id="2.60.120.200:FF:000103">
    <property type="entry name" value="L-type lectin-domain containing receptor kinase IX.1"/>
    <property type="match status" value="1"/>
</dbReference>
<dbReference type="InterPro" id="IPR050528">
    <property type="entry name" value="L-type_Lectin-RKs"/>
</dbReference>
<keyword evidence="17 24" id="KW-0472">Membrane</keyword>
<dbReference type="Pfam" id="PF00069">
    <property type="entry name" value="Pkinase"/>
    <property type="match status" value="1"/>
</dbReference>
<dbReference type="PROSITE" id="PS00307">
    <property type="entry name" value="LECTIN_LEGUME_BETA"/>
    <property type="match status" value="1"/>
</dbReference>
<dbReference type="Gene3D" id="1.10.510.10">
    <property type="entry name" value="Transferase(Phosphotransferase) domain 1"/>
    <property type="match status" value="1"/>
</dbReference>